<protein>
    <submittedName>
        <fullName evidence="7">FAD-binding domain-containing protein</fullName>
    </submittedName>
</protein>
<comment type="similarity">
    <text evidence="1">Belongs to the oxygen-dependent FAD-linked oxidoreductase family.</text>
</comment>
<dbReference type="PANTHER" id="PTHR42973">
    <property type="entry name" value="BINDING OXIDOREDUCTASE, PUTATIVE (AFU_ORTHOLOGUE AFUA_1G17690)-RELATED"/>
    <property type="match status" value="1"/>
</dbReference>
<evidence type="ECO:0000256" key="1">
    <source>
        <dbReference type="ARBA" id="ARBA00005466"/>
    </source>
</evidence>
<dbReference type="GO" id="GO:0016491">
    <property type="term" value="F:oxidoreductase activity"/>
    <property type="evidence" value="ECO:0007669"/>
    <property type="project" value="UniProtKB-KW"/>
</dbReference>
<dbReference type="InterPro" id="IPR006094">
    <property type="entry name" value="Oxid_FAD_bind_N"/>
</dbReference>
<proteinExistence type="inferred from homology"/>
<evidence type="ECO:0000256" key="5">
    <source>
        <dbReference type="SAM" id="SignalP"/>
    </source>
</evidence>
<evidence type="ECO:0000313" key="7">
    <source>
        <dbReference type="EMBL" id="KAF1977117.1"/>
    </source>
</evidence>
<dbReference type="SUPFAM" id="SSF56176">
    <property type="entry name" value="FAD-binding/transporter-associated domain-like"/>
    <property type="match status" value="1"/>
</dbReference>
<dbReference type="PANTHER" id="PTHR42973:SF54">
    <property type="entry name" value="FAD-BINDING PCMH-TYPE DOMAIN-CONTAINING PROTEIN"/>
    <property type="match status" value="1"/>
</dbReference>
<organism evidence="7 8">
    <name type="scientific">Bimuria novae-zelandiae CBS 107.79</name>
    <dbReference type="NCBI Taxonomy" id="1447943"/>
    <lineage>
        <taxon>Eukaryota</taxon>
        <taxon>Fungi</taxon>
        <taxon>Dikarya</taxon>
        <taxon>Ascomycota</taxon>
        <taxon>Pezizomycotina</taxon>
        <taxon>Dothideomycetes</taxon>
        <taxon>Pleosporomycetidae</taxon>
        <taxon>Pleosporales</taxon>
        <taxon>Massarineae</taxon>
        <taxon>Didymosphaeriaceae</taxon>
        <taxon>Bimuria</taxon>
    </lineage>
</organism>
<name>A0A6A5VV64_9PLEO</name>
<evidence type="ECO:0000259" key="6">
    <source>
        <dbReference type="PROSITE" id="PS51387"/>
    </source>
</evidence>
<dbReference type="Gene3D" id="3.30.465.10">
    <property type="match status" value="1"/>
</dbReference>
<accession>A0A6A5VV64</accession>
<dbReference type="AlphaFoldDB" id="A0A6A5VV64"/>
<dbReference type="InterPro" id="IPR036318">
    <property type="entry name" value="FAD-bd_PCMH-like_sf"/>
</dbReference>
<dbReference type="PROSITE" id="PS51387">
    <property type="entry name" value="FAD_PCMH"/>
    <property type="match status" value="1"/>
</dbReference>
<feature type="signal peptide" evidence="5">
    <location>
        <begin position="1"/>
        <end position="19"/>
    </location>
</feature>
<dbReference type="InterPro" id="IPR050416">
    <property type="entry name" value="FAD-linked_Oxidoreductase"/>
</dbReference>
<dbReference type="Pfam" id="PF01565">
    <property type="entry name" value="FAD_binding_4"/>
    <property type="match status" value="1"/>
</dbReference>
<keyword evidence="8" id="KW-1185">Reference proteome</keyword>
<gene>
    <name evidence="7" type="ORF">BU23DRAFT_662532</name>
</gene>
<evidence type="ECO:0000313" key="8">
    <source>
        <dbReference type="Proteomes" id="UP000800036"/>
    </source>
</evidence>
<dbReference type="Proteomes" id="UP000800036">
    <property type="component" value="Unassembled WGS sequence"/>
</dbReference>
<evidence type="ECO:0000256" key="4">
    <source>
        <dbReference type="ARBA" id="ARBA00023002"/>
    </source>
</evidence>
<keyword evidence="2" id="KW-0285">Flavoprotein</keyword>
<keyword evidence="3" id="KW-0274">FAD</keyword>
<reference evidence="7" key="1">
    <citation type="journal article" date="2020" name="Stud. Mycol.">
        <title>101 Dothideomycetes genomes: a test case for predicting lifestyles and emergence of pathogens.</title>
        <authorList>
            <person name="Haridas S."/>
            <person name="Albert R."/>
            <person name="Binder M."/>
            <person name="Bloem J."/>
            <person name="Labutti K."/>
            <person name="Salamov A."/>
            <person name="Andreopoulos B."/>
            <person name="Baker S."/>
            <person name="Barry K."/>
            <person name="Bills G."/>
            <person name="Bluhm B."/>
            <person name="Cannon C."/>
            <person name="Castanera R."/>
            <person name="Culley D."/>
            <person name="Daum C."/>
            <person name="Ezra D."/>
            <person name="Gonzalez J."/>
            <person name="Henrissat B."/>
            <person name="Kuo A."/>
            <person name="Liang C."/>
            <person name="Lipzen A."/>
            <person name="Lutzoni F."/>
            <person name="Magnuson J."/>
            <person name="Mondo S."/>
            <person name="Nolan M."/>
            <person name="Ohm R."/>
            <person name="Pangilinan J."/>
            <person name="Park H.-J."/>
            <person name="Ramirez L."/>
            <person name="Alfaro M."/>
            <person name="Sun H."/>
            <person name="Tritt A."/>
            <person name="Yoshinaga Y."/>
            <person name="Zwiers L.-H."/>
            <person name="Turgeon B."/>
            <person name="Goodwin S."/>
            <person name="Spatafora J."/>
            <person name="Crous P."/>
            <person name="Grigoriev I."/>
        </authorList>
    </citation>
    <scope>NUCLEOTIDE SEQUENCE</scope>
    <source>
        <strain evidence="7">CBS 107.79</strain>
    </source>
</reference>
<dbReference type="InterPro" id="IPR016166">
    <property type="entry name" value="FAD-bd_PCMH"/>
</dbReference>
<feature type="chain" id="PRO_5025345293" evidence="5">
    <location>
        <begin position="20"/>
        <end position="529"/>
    </location>
</feature>
<dbReference type="OrthoDB" id="2151789at2759"/>
<keyword evidence="4" id="KW-0560">Oxidoreductase</keyword>
<sequence length="529" mass="56884">MLFSTTWALAFAFAGTAYAAATGSHPTRPNDACSKSLVSLSLPPSWSRNTTCSGNARQTCGILQYLFPSNETFTGGSQYYEPLVETLYSEVCWKDPACFVTPNTSEDVSLIMRVLTATNTKFAVRSAGNLDIPGFNAVGSDGVVVALQNMNKKVLSADKKYATIGTGLNWKSIYLWIEPFGVQIVGGREPRIGAGGFLLGGGIALFNDKYGLGLDQIVRYEVVLPSGNLVNATASENADLYKSLKGGLSNFGIITEFEVMTTDVVDINYEVALYAPNNTKAILTAYVDFLNENNGGPGNANVQIEVTQNYTLIFYGHVGHVPSAPEFKPFRSIPVLKTFIPPTNGTVTSLLFATEGQSGQAGSSDSPGSYYGTSLSHKIPDAKVTLEAYDAYLATAKTLQPGISIFFAPQGFTAGTVRAGKARNGGNVLGLYEGPQMWHDVYATLPNVSQYAAAQQAVDSWSSTVTKKAKSEGIFLPFIYSNNGNIRSKVLSGYGKKNFDFIKKTAKKYDPTGVMQTLQNDGFLIRKEA</sequence>
<evidence type="ECO:0000256" key="2">
    <source>
        <dbReference type="ARBA" id="ARBA00022630"/>
    </source>
</evidence>
<keyword evidence="5" id="KW-0732">Signal</keyword>
<feature type="domain" description="FAD-binding PCMH-type" evidence="6">
    <location>
        <begin position="92"/>
        <end position="264"/>
    </location>
</feature>
<dbReference type="GO" id="GO:0071949">
    <property type="term" value="F:FAD binding"/>
    <property type="evidence" value="ECO:0007669"/>
    <property type="project" value="InterPro"/>
</dbReference>
<evidence type="ECO:0000256" key="3">
    <source>
        <dbReference type="ARBA" id="ARBA00022827"/>
    </source>
</evidence>
<dbReference type="EMBL" id="ML976664">
    <property type="protein sequence ID" value="KAF1977117.1"/>
    <property type="molecule type" value="Genomic_DNA"/>
</dbReference>
<dbReference type="InterPro" id="IPR016169">
    <property type="entry name" value="FAD-bd_PCMH_sub2"/>
</dbReference>